<dbReference type="GO" id="GO:0008270">
    <property type="term" value="F:zinc ion binding"/>
    <property type="evidence" value="ECO:0007669"/>
    <property type="project" value="UniProtKB-KW"/>
</dbReference>
<keyword evidence="1" id="KW-0479">Metal-binding</keyword>
<comment type="caution">
    <text evidence="7">The sequence shown here is derived from an EMBL/GenBank/DDBJ whole genome shotgun (WGS) entry which is preliminary data.</text>
</comment>
<name>A0A3M6WPD4_HORWE</name>
<evidence type="ECO:0000256" key="4">
    <source>
        <dbReference type="PROSITE-ProRule" id="PRU00134"/>
    </source>
</evidence>
<keyword evidence="3" id="KW-0862">Zinc</keyword>
<protein>
    <recommendedName>
        <fullName evidence="6">MYND-type domain-containing protein</fullName>
    </recommendedName>
</protein>
<dbReference type="InterPro" id="IPR002893">
    <property type="entry name" value="Znf_MYND"/>
</dbReference>
<dbReference type="Proteomes" id="UP000281245">
    <property type="component" value="Unassembled WGS sequence"/>
</dbReference>
<organism evidence="7 8">
    <name type="scientific">Hortaea werneckii</name>
    <name type="common">Black yeast</name>
    <name type="synonym">Cladosporium werneckii</name>
    <dbReference type="NCBI Taxonomy" id="91943"/>
    <lineage>
        <taxon>Eukaryota</taxon>
        <taxon>Fungi</taxon>
        <taxon>Dikarya</taxon>
        <taxon>Ascomycota</taxon>
        <taxon>Pezizomycotina</taxon>
        <taxon>Dothideomycetes</taxon>
        <taxon>Dothideomycetidae</taxon>
        <taxon>Mycosphaerellales</taxon>
        <taxon>Teratosphaeriaceae</taxon>
        <taxon>Hortaea</taxon>
    </lineage>
</organism>
<dbReference type="SUPFAM" id="SSF144232">
    <property type="entry name" value="HIT/MYND zinc finger-like"/>
    <property type="match status" value="1"/>
</dbReference>
<dbReference type="Pfam" id="PF01753">
    <property type="entry name" value="zf-MYND"/>
    <property type="match status" value="1"/>
</dbReference>
<dbReference type="EMBL" id="QWIJ01000612">
    <property type="protein sequence ID" value="RMX80422.1"/>
    <property type="molecule type" value="Genomic_DNA"/>
</dbReference>
<feature type="domain" description="MYND-type" evidence="6">
    <location>
        <begin position="225"/>
        <end position="267"/>
    </location>
</feature>
<evidence type="ECO:0000259" key="6">
    <source>
        <dbReference type="PROSITE" id="PS50865"/>
    </source>
</evidence>
<dbReference type="PROSITE" id="PS01360">
    <property type="entry name" value="ZF_MYND_1"/>
    <property type="match status" value="1"/>
</dbReference>
<dbReference type="OrthoDB" id="341421at2759"/>
<gene>
    <name evidence="7" type="ORF">D0869_07565</name>
</gene>
<dbReference type="AlphaFoldDB" id="A0A3M6WPD4"/>
<reference evidence="7 8" key="1">
    <citation type="journal article" date="2018" name="BMC Genomics">
        <title>Genomic evidence for intraspecific hybridization in a clonal and extremely halotolerant yeast.</title>
        <authorList>
            <person name="Gostincar C."/>
            <person name="Stajich J.E."/>
            <person name="Zupancic J."/>
            <person name="Zalar P."/>
            <person name="Gunde-Cimerman N."/>
        </authorList>
    </citation>
    <scope>NUCLEOTIDE SEQUENCE [LARGE SCALE GENOMIC DNA]</scope>
    <source>
        <strain evidence="7 8">EXF-6656</strain>
    </source>
</reference>
<evidence type="ECO:0000256" key="3">
    <source>
        <dbReference type="ARBA" id="ARBA00022833"/>
    </source>
</evidence>
<evidence type="ECO:0000313" key="7">
    <source>
        <dbReference type="EMBL" id="RMX80422.1"/>
    </source>
</evidence>
<proteinExistence type="predicted"/>
<feature type="compositionally biased region" description="Basic and acidic residues" evidence="5">
    <location>
        <begin position="33"/>
        <end position="50"/>
    </location>
</feature>
<dbReference type="PROSITE" id="PS50865">
    <property type="entry name" value="ZF_MYND_2"/>
    <property type="match status" value="1"/>
</dbReference>
<evidence type="ECO:0000256" key="2">
    <source>
        <dbReference type="ARBA" id="ARBA00022771"/>
    </source>
</evidence>
<dbReference type="Gene3D" id="6.10.140.2220">
    <property type="match status" value="1"/>
</dbReference>
<accession>A0A3M6WPD4</accession>
<feature type="region of interest" description="Disordered" evidence="5">
    <location>
        <begin position="26"/>
        <end position="50"/>
    </location>
</feature>
<evidence type="ECO:0000313" key="8">
    <source>
        <dbReference type="Proteomes" id="UP000281245"/>
    </source>
</evidence>
<sequence>MDTNYDLIYDLDLELGLYELTQKVSAASSSPEENQKENQHPISAEEHDDSEKNRVNYSIFADHCSDKEAIDTVKNLLENGKLTQLVAKYEEKMQTGDDSDYLPPGYKLCIIGACAMTLGCHLAPSFINLLKRTYPKNLHMPDSNMQMTKALFGPNGYTNGLAYDFGSKGLIETMDSGGPPEEDLMYPGSNSLNVQAPFGLPPLLGSARKMRSPTYIEPQYPDNVCGGCGKDENAGMGPLMKCACCKNRMYCSKECQKYHWKWHKAVCKPA</sequence>
<evidence type="ECO:0000256" key="5">
    <source>
        <dbReference type="SAM" id="MobiDB-lite"/>
    </source>
</evidence>
<keyword evidence="2 4" id="KW-0863">Zinc-finger</keyword>
<evidence type="ECO:0000256" key="1">
    <source>
        <dbReference type="ARBA" id="ARBA00022723"/>
    </source>
</evidence>